<reference evidence="3 4" key="1">
    <citation type="submission" date="2016-10" db="EMBL/GenBank/DDBJ databases">
        <authorList>
            <person name="de Groot N.N."/>
        </authorList>
    </citation>
    <scope>NUCLEOTIDE SEQUENCE [LARGE SCALE GENOMIC DNA]</scope>
    <source>
        <strain evidence="3 4">DSM 23031</strain>
    </source>
</reference>
<dbReference type="RefSeq" id="WP_089694675.1">
    <property type="nucleotide sequence ID" value="NZ_FNWQ01000005.1"/>
</dbReference>
<accession>A0A1H6I2R0</accession>
<dbReference type="Pfam" id="PF02129">
    <property type="entry name" value="Peptidase_S15"/>
    <property type="match status" value="1"/>
</dbReference>
<dbReference type="EMBL" id="FNWQ01000005">
    <property type="protein sequence ID" value="SEH40917.1"/>
    <property type="molecule type" value="Genomic_DNA"/>
</dbReference>
<dbReference type="Gene3D" id="3.40.50.1820">
    <property type="entry name" value="alpha/beta hydrolase"/>
    <property type="match status" value="1"/>
</dbReference>
<dbReference type="Pfam" id="PF08530">
    <property type="entry name" value="PepX_C"/>
    <property type="match status" value="1"/>
</dbReference>
<name>A0A1H6I2R0_CHRCI</name>
<protein>
    <recommendedName>
        <fullName evidence="2">Xaa-Pro dipeptidyl-peptidase C-terminal domain-containing protein</fullName>
    </recommendedName>
</protein>
<dbReference type="InterPro" id="IPR008979">
    <property type="entry name" value="Galactose-bd-like_sf"/>
</dbReference>
<organism evidence="3 4">
    <name type="scientific">Chryseobacterium culicis</name>
    <dbReference type="NCBI Taxonomy" id="680127"/>
    <lineage>
        <taxon>Bacteria</taxon>
        <taxon>Pseudomonadati</taxon>
        <taxon>Bacteroidota</taxon>
        <taxon>Flavobacteriia</taxon>
        <taxon>Flavobacteriales</taxon>
        <taxon>Weeksellaceae</taxon>
        <taxon>Chryseobacterium group</taxon>
        <taxon>Chryseobacterium</taxon>
    </lineage>
</organism>
<feature type="domain" description="Xaa-Pro dipeptidyl-peptidase C-terminal" evidence="2">
    <location>
        <begin position="499"/>
        <end position="727"/>
    </location>
</feature>
<dbReference type="OrthoDB" id="319764at2"/>
<evidence type="ECO:0000259" key="2">
    <source>
        <dbReference type="SMART" id="SM00939"/>
    </source>
</evidence>
<proteinExistence type="predicted"/>
<dbReference type="NCBIfam" id="TIGR00976">
    <property type="entry name" value="CocE_NonD"/>
    <property type="match status" value="1"/>
</dbReference>
<dbReference type="InterPro" id="IPR029058">
    <property type="entry name" value="AB_hydrolase_fold"/>
</dbReference>
<gene>
    <name evidence="3" type="ORF">SAMN05421593_3859</name>
</gene>
<keyword evidence="1" id="KW-0378">Hydrolase</keyword>
<dbReference type="GO" id="GO:0008239">
    <property type="term" value="F:dipeptidyl-peptidase activity"/>
    <property type="evidence" value="ECO:0007669"/>
    <property type="project" value="InterPro"/>
</dbReference>
<dbReference type="SUPFAM" id="SSF53474">
    <property type="entry name" value="alpha/beta-Hydrolases"/>
    <property type="match status" value="1"/>
</dbReference>
<dbReference type="SUPFAM" id="SSF49785">
    <property type="entry name" value="Galactose-binding domain-like"/>
    <property type="match status" value="1"/>
</dbReference>
<dbReference type="Gene3D" id="2.60.120.260">
    <property type="entry name" value="Galactose-binding domain-like"/>
    <property type="match status" value="1"/>
</dbReference>
<dbReference type="Gene3D" id="1.10.3020.10">
    <property type="entry name" value="alpha-amino acid ester hydrolase ( Helical cap domain)"/>
    <property type="match status" value="1"/>
</dbReference>
<evidence type="ECO:0000256" key="1">
    <source>
        <dbReference type="ARBA" id="ARBA00022801"/>
    </source>
</evidence>
<dbReference type="Proteomes" id="UP000198561">
    <property type="component" value="Unassembled WGS sequence"/>
</dbReference>
<evidence type="ECO:0000313" key="4">
    <source>
        <dbReference type="Proteomes" id="UP000198561"/>
    </source>
</evidence>
<dbReference type="SMART" id="SM00939">
    <property type="entry name" value="PepX_C"/>
    <property type="match status" value="1"/>
</dbReference>
<dbReference type="InterPro" id="IPR000383">
    <property type="entry name" value="Xaa-Pro-like_dom"/>
</dbReference>
<evidence type="ECO:0000313" key="3">
    <source>
        <dbReference type="EMBL" id="SEH40917.1"/>
    </source>
</evidence>
<dbReference type="InterPro" id="IPR005674">
    <property type="entry name" value="CocE/Ser_esterase"/>
</dbReference>
<sequence>MKHLLALSFFLAFNIIFSQKINIKQFNDYNIEKIQPLISYLNSEIQKNYKEKDKAVRYDNLFRASMAAQNYDIALSQLDSVRSVYRKSNPIISNAMGTQYEIYIKAKKNKKSQQDFQGTYKEEFLKKYESLPVKTQIILPRYFNGDTEKTKKEILASLKNDFENKDSVDLKKALLLCRSYNSYVTGPTFDIAKEYLKELDSKNFEVKDSLLINNEISIRVVLNKKITRPESTILVNSIYPDSEDANDQKVQASYGYHSVYIYPRGKYTSNSSIEPFEHEQEDINKVIDWVIKQPWSNGKTGMIGGSYLGFSQWAAAKNIHPALKTIIPQASVGIGVVDFPMNNNIFASYSLRWINYVTNNKMLDPGFKDEEQWNSVFKKWYVGGEAFNKLDSIAGKKSIIFQRWLKHPSFDSYWQKMIPYKNEYSKINIPVLTITGYYDSDQLGALYYFRNHYTYNKNADHYLIIGPYDHSGAQGYIKNNLKGYTIDSAANMDISNITMEWFDYILKGQPKPSFLKDKINYQVMGTNEWKSTSSIDDFDKHQLKFYISTHHQLSLEKDKEKSFTPLTVDLKDRSNADELLKQKDNVLDQKIYHSDAVVFSSAPFEKPVEFTGNFVGNLKLSVNKKDVDVYMKLYEKTSEGKYFLLSTYYGRASYAKSSEKRELLRENKETSIKVTNNEFVSKKMEKSSQLVLILGAIKNPLMQINYGTGKDVSEETIKDAAAPLEIKFYNNSFIEIPISLN</sequence>
<dbReference type="InterPro" id="IPR013736">
    <property type="entry name" value="Xaa-Pro_dipept_C"/>
</dbReference>
<dbReference type="AlphaFoldDB" id="A0A1H6I2R0"/>
<dbReference type="STRING" id="680127.SAMN05421593_3859"/>